<reference evidence="5" key="1">
    <citation type="submission" date="2007-04" db="EMBL/GenBank/DDBJ databases">
        <title>Annotation of Pediculus humanus corporis strain USDA.</title>
        <authorList>
            <person name="Kirkness E."/>
            <person name="Hannick L."/>
            <person name="Hass B."/>
            <person name="Bruggner R."/>
            <person name="Lawson D."/>
            <person name="Bidwell S."/>
            <person name="Joardar V."/>
            <person name="Caler E."/>
            <person name="Walenz B."/>
            <person name="Inman J."/>
            <person name="Schobel S."/>
            <person name="Galinsky K."/>
            <person name="Amedeo P."/>
            <person name="Strausberg R."/>
        </authorList>
    </citation>
    <scope>NUCLEOTIDE SEQUENCE</scope>
    <source>
        <strain evidence="5">USDA</strain>
    </source>
</reference>
<name>E0VAD4_PEDHC</name>
<keyword evidence="7" id="KW-1185">Reference proteome</keyword>
<evidence type="ECO:0000259" key="4">
    <source>
        <dbReference type="PROSITE" id="PS51673"/>
    </source>
</evidence>
<dbReference type="PROSITE" id="PS51061">
    <property type="entry name" value="R3H"/>
    <property type="match status" value="1"/>
</dbReference>
<feature type="domain" description="SUZ" evidence="4">
    <location>
        <begin position="348"/>
        <end position="422"/>
    </location>
</feature>
<dbReference type="Gene3D" id="3.30.1370.50">
    <property type="entry name" value="R3H-like domain"/>
    <property type="match status" value="1"/>
</dbReference>
<proteinExistence type="predicted"/>
<dbReference type="CTD" id="8232313"/>
<dbReference type="InParanoid" id="E0VAD4"/>
<feature type="region of interest" description="Disordered" evidence="2">
    <location>
        <begin position="1025"/>
        <end position="1051"/>
    </location>
</feature>
<dbReference type="EMBL" id="DS235005">
    <property type="protein sequence ID" value="EEB10340.1"/>
    <property type="molecule type" value="Genomic_DNA"/>
</dbReference>
<reference evidence="5" key="2">
    <citation type="submission" date="2007-04" db="EMBL/GenBank/DDBJ databases">
        <title>The genome of the human body louse.</title>
        <authorList>
            <consortium name="The Human Body Louse Genome Consortium"/>
            <person name="Kirkness E."/>
            <person name="Walenz B."/>
            <person name="Hass B."/>
            <person name="Bruggner R."/>
            <person name="Strausberg R."/>
        </authorList>
    </citation>
    <scope>NUCLEOTIDE SEQUENCE</scope>
    <source>
        <strain evidence="5">USDA</strain>
    </source>
</reference>
<evidence type="ECO:0000313" key="6">
    <source>
        <dbReference type="EnsemblMetazoa" id="PHUM035250-PA"/>
    </source>
</evidence>
<dbReference type="Pfam" id="PF01424">
    <property type="entry name" value="R3H"/>
    <property type="match status" value="1"/>
</dbReference>
<feature type="region of interest" description="Disordered" evidence="2">
    <location>
        <begin position="215"/>
        <end position="261"/>
    </location>
</feature>
<evidence type="ECO:0000313" key="5">
    <source>
        <dbReference type="EMBL" id="EEB10340.1"/>
    </source>
</evidence>
<dbReference type="PANTHER" id="PTHR15672:SF8">
    <property type="entry name" value="PROTEIN ENCORE"/>
    <property type="match status" value="1"/>
</dbReference>
<dbReference type="RefSeq" id="XP_002423078.1">
    <property type="nucleotide sequence ID" value="XM_002423033.1"/>
</dbReference>
<dbReference type="CDD" id="cd02642">
    <property type="entry name" value="R3H_encore_like"/>
    <property type="match status" value="1"/>
</dbReference>
<evidence type="ECO:0000259" key="3">
    <source>
        <dbReference type="PROSITE" id="PS51061"/>
    </source>
</evidence>
<feature type="region of interest" description="Disordered" evidence="2">
    <location>
        <begin position="1093"/>
        <end position="1137"/>
    </location>
</feature>
<dbReference type="Pfam" id="PF12752">
    <property type="entry name" value="SUZ"/>
    <property type="match status" value="1"/>
</dbReference>
<dbReference type="InterPro" id="IPR001374">
    <property type="entry name" value="R3H_dom"/>
</dbReference>
<dbReference type="GO" id="GO:0003676">
    <property type="term" value="F:nucleic acid binding"/>
    <property type="evidence" value="ECO:0007669"/>
    <property type="project" value="UniProtKB-UniRule"/>
</dbReference>
<evidence type="ECO:0000256" key="1">
    <source>
        <dbReference type="ARBA" id="ARBA00022553"/>
    </source>
</evidence>
<dbReference type="InterPro" id="IPR024771">
    <property type="entry name" value="SUZ"/>
</dbReference>
<keyword evidence="1" id="KW-0597">Phosphoprotein</keyword>
<feature type="compositionally biased region" description="Low complexity" evidence="2">
    <location>
        <begin position="656"/>
        <end position="666"/>
    </location>
</feature>
<dbReference type="PANTHER" id="PTHR15672">
    <property type="entry name" value="CAMP-REGULATED PHOSPHOPROTEIN 21 RELATED R3H DOMAIN CONTAINING PROTEIN"/>
    <property type="match status" value="1"/>
</dbReference>
<feature type="region of interest" description="Disordered" evidence="2">
    <location>
        <begin position="696"/>
        <end position="715"/>
    </location>
</feature>
<feature type="region of interest" description="Disordered" evidence="2">
    <location>
        <begin position="502"/>
        <end position="534"/>
    </location>
</feature>
<feature type="region of interest" description="Disordered" evidence="2">
    <location>
        <begin position="123"/>
        <end position="147"/>
    </location>
</feature>
<feature type="compositionally biased region" description="Polar residues" evidence="2">
    <location>
        <begin position="215"/>
        <end position="241"/>
    </location>
</feature>
<feature type="compositionally biased region" description="Basic and acidic residues" evidence="2">
    <location>
        <begin position="396"/>
        <end position="406"/>
    </location>
</feature>
<dbReference type="GeneID" id="8232313"/>
<dbReference type="Proteomes" id="UP000009046">
    <property type="component" value="Unassembled WGS sequence"/>
</dbReference>
<dbReference type="VEuPathDB" id="VectorBase:PHUM035250"/>
<organism>
    <name type="scientific">Pediculus humanus subsp. corporis</name>
    <name type="common">Body louse</name>
    <dbReference type="NCBI Taxonomy" id="121224"/>
    <lineage>
        <taxon>Eukaryota</taxon>
        <taxon>Metazoa</taxon>
        <taxon>Ecdysozoa</taxon>
        <taxon>Arthropoda</taxon>
        <taxon>Hexapoda</taxon>
        <taxon>Insecta</taxon>
        <taxon>Pterygota</taxon>
        <taxon>Neoptera</taxon>
        <taxon>Paraneoptera</taxon>
        <taxon>Psocodea</taxon>
        <taxon>Troctomorpha</taxon>
        <taxon>Phthiraptera</taxon>
        <taxon>Anoplura</taxon>
        <taxon>Pediculidae</taxon>
        <taxon>Pediculus</taxon>
    </lineage>
</organism>
<dbReference type="SUPFAM" id="SSF82708">
    <property type="entry name" value="R3H domain"/>
    <property type="match status" value="1"/>
</dbReference>
<feature type="compositionally biased region" description="Low complexity" evidence="2">
    <location>
        <begin position="502"/>
        <end position="517"/>
    </location>
</feature>
<dbReference type="KEGG" id="phu:Phum_PHUM035250"/>
<feature type="compositionally biased region" description="Polar residues" evidence="2">
    <location>
        <begin position="518"/>
        <end position="534"/>
    </location>
</feature>
<dbReference type="SMART" id="SM00393">
    <property type="entry name" value="R3H"/>
    <property type="match status" value="1"/>
</dbReference>
<reference evidence="6" key="3">
    <citation type="submission" date="2020-05" db="UniProtKB">
        <authorList>
            <consortium name="EnsemblMetazoa"/>
        </authorList>
    </citation>
    <scope>IDENTIFICATION</scope>
    <source>
        <strain evidence="6">USDA</strain>
    </source>
</reference>
<dbReference type="eggNOG" id="KOG2953">
    <property type="taxonomic scope" value="Eukaryota"/>
</dbReference>
<dbReference type="PROSITE" id="PS51673">
    <property type="entry name" value="SUZ"/>
    <property type="match status" value="1"/>
</dbReference>
<feature type="compositionally biased region" description="Polar residues" evidence="2">
    <location>
        <begin position="250"/>
        <end position="261"/>
    </location>
</feature>
<feature type="domain" description="R3H" evidence="3">
    <location>
        <begin position="285"/>
        <end position="347"/>
    </location>
</feature>
<feature type="compositionally biased region" description="Polar residues" evidence="2">
    <location>
        <begin position="123"/>
        <end position="144"/>
    </location>
</feature>
<dbReference type="OrthoDB" id="278430at2759"/>
<evidence type="ECO:0000313" key="7">
    <source>
        <dbReference type="Proteomes" id="UP000009046"/>
    </source>
</evidence>
<dbReference type="InterPro" id="IPR051937">
    <property type="entry name" value="R3H_domain_containing"/>
</dbReference>
<feature type="region of interest" description="Disordered" evidence="2">
    <location>
        <begin position="382"/>
        <end position="406"/>
    </location>
</feature>
<evidence type="ECO:0000256" key="2">
    <source>
        <dbReference type="SAM" id="MobiDB-lite"/>
    </source>
</evidence>
<dbReference type="EMBL" id="AAZO01000418">
    <property type="status" value="NOT_ANNOTATED_CDS"/>
    <property type="molecule type" value="Genomic_DNA"/>
</dbReference>
<feature type="compositionally biased region" description="Basic and acidic residues" evidence="2">
    <location>
        <begin position="696"/>
        <end position="706"/>
    </location>
</feature>
<protein>
    <submittedName>
        <fullName evidence="5 6">R3H domain-containing protein, putative</fullName>
    </submittedName>
</protein>
<dbReference type="InterPro" id="IPR036867">
    <property type="entry name" value="R3H_dom_sf"/>
</dbReference>
<dbReference type="EnsemblMetazoa" id="PHUM035250-RA">
    <property type="protein sequence ID" value="PHUM035250-PA"/>
    <property type="gene ID" value="PHUM035250"/>
</dbReference>
<sequence length="1137" mass="124181">MCLIITNRQTGSNKSKRCCIKDSIKINQHRKHFITSVLVPSIIVHKGSPIVASNTGENSCLVQDSIEQTIVKEEKETENLEYEMSLGDESVVGQQGSAATNTITAPVNCLPVPPPVSPPVKQASLNSSLKSGNRNLIKSNSVPSRSKMDKIINKQESFETENGIMPSIQRLRSNPKVKLLQRSHAVREETSPPRKIELTYTPTNSEKLSVNKTVGNAVPQANNPGFQSGNSLQVNNNLSRPNSRHKLRHQGSSQGSLDNSSPCLSRGIDLNQFIADTLNRNYKDRMLLLQIEQDLISLIRDKRSHQKFPLMSSYQRMLVHRVAAYFGMDHNVDQTGHCVVVSVTPSTRLPEIRFGELIRDDFRFSEEPRRCILKRDSSSFEEGMQLRSPERQLSGDSRRSKSFEEREEEYERARKRIFNRDDGFSACSPYRTHDINSRRSSHEELRWHEESQAWSSSDSDICTNSLKGSVSKSYSFGGYPGMTRGDSMSSCSSRALIKQADSVTSSVSSTRLSPSSSGYKSQSIRSDVTTSTTPSPNLAMTQCSFSPEPNTVVWAVSSLTAVPPGAVLINPASGQPYTNPDGSLYRYDPDNPIKLCPTIEENTSTIGLSSPILGTGAPSNIPENVIKEKAVTEKTTKPVNFESSFSNVTTDNTTTLLINSSTSPSLPEMTNSEKIPTKDGKTQQSESARIETIKKYERPLYQEESSKNNPNSGQSYSNFIEAMPIEIAQNNYSGTESENVIYNENVGNMASGGQNDAREYSGQNTTTVPYQVNYPTNVGPPYTGETMHMPPEVIYSQPIVYASGQQANSYGIVQPPVGNGTPVVGPPQPSVAAVTPSTATPATIAYESRQNDANPTLGVPELSNYFVGLNVGNDQSASASNAAPQVGYWTSSANTSQTQGSNHSSQIQIYYLPASLPAGTIHPKYTTETPSVYSYNVPPMMYSSELCQSMMSVPSTPGATAMFPASYYAPAPNSTIPYRAQTPSTPPAVAATAVAPSFLVYHPQHGAPPPPPPIQFGMIKPQQQVPAIRSSPPPGPRARMPCSRSMSERTRHGSLNIDSKASNLHFSSSLSMYGLRFVPGDFHSIGMMRPVPNNRVAAGTGSSNSSHHHHHHPAISHCSGNDTVFTASRPPRPRKQR</sequence>
<accession>E0VAD4</accession>
<dbReference type="HOGENOM" id="CLU_278289_0_0_1"/>
<gene>
    <name evidence="6" type="primary">8232313</name>
    <name evidence="5" type="ORF">Phum_PHUM035250</name>
</gene>
<feature type="region of interest" description="Disordered" evidence="2">
    <location>
        <begin position="656"/>
        <end position="688"/>
    </location>
</feature>
<dbReference type="AlphaFoldDB" id="E0VAD4"/>